<dbReference type="AlphaFoldDB" id="A0A0A9CGQ6"/>
<sequence>MRLWFSTYTKDWFSVFSVSKGVFGYL</sequence>
<proteinExistence type="predicted"/>
<name>A0A0A9CGQ6_ARUDO</name>
<accession>A0A0A9CGQ6</accession>
<reference evidence="1" key="1">
    <citation type="submission" date="2014-09" db="EMBL/GenBank/DDBJ databases">
        <authorList>
            <person name="Magalhaes I.L.F."/>
            <person name="Oliveira U."/>
            <person name="Santos F.R."/>
            <person name="Vidigal T.H.D.A."/>
            <person name="Brescovit A.D."/>
            <person name="Santos A.J."/>
        </authorList>
    </citation>
    <scope>NUCLEOTIDE SEQUENCE</scope>
    <source>
        <tissue evidence="1">Shoot tissue taken approximately 20 cm above the soil surface</tissue>
    </source>
</reference>
<evidence type="ECO:0000313" key="1">
    <source>
        <dbReference type="EMBL" id="JAD73608.1"/>
    </source>
</evidence>
<organism evidence="1">
    <name type="scientific">Arundo donax</name>
    <name type="common">Giant reed</name>
    <name type="synonym">Donax arundinaceus</name>
    <dbReference type="NCBI Taxonomy" id="35708"/>
    <lineage>
        <taxon>Eukaryota</taxon>
        <taxon>Viridiplantae</taxon>
        <taxon>Streptophyta</taxon>
        <taxon>Embryophyta</taxon>
        <taxon>Tracheophyta</taxon>
        <taxon>Spermatophyta</taxon>
        <taxon>Magnoliopsida</taxon>
        <taxon>Liliopsida</taxon>
        <taxon>Poales</taxon>
        <taxon>Poaceae</taxon>
        <taxon>PACMAD clade</taxon>
        <taxon>Arundinoideae</taxon>
        <taxon>Arundineae</taxon>
        <taxon>Arundo</taxon>
    </lineage>
</organism>
<protein>
    <submittedName>
        <fullName evidence="1">Uncharacterized protein</fullName>
    </submittedName>
</protein>
<dbReference type="EMBL" id="GBRH01224287">
    <property type="protein sequence ID" value="JAD73608.1"/>
    <property type="molecule type" value="Transcribed_RNA"/>
</dbReference>
<reference evidence="1" key="2">
    <citation type="journal article" date="2015" name="Data Brief">
        <title>Shoot transcriptome of the giant reed, Arundo donax.</title>
        <authorList>
            <person name="Barrero R.A."/>
            <person name="Guerrero F.D."/>
            <person name="Moolhuijzen P."/>
            <person name="Goolsby J.A."/>
            <person name="Tidwell J."/>
            <person name="Bellgard S.E."/>
            <person name="Bellgard M.I."/>
        </authorList>
    </citation>
    <scope>NUCLEOTIDE SEQUENCE</scope>
    <source>
        <tissue evidence="1">Shoot tissue taken approximately 20 cm above the soil surface</tissue>
    </source>
</reference>